<dbReference type="Proteomes" id="UP000235786">
    <property type="component" value="Unassembled WGS sequence"/>
</dbReference>
<proteinExistence type="predicted"/>
<sequence length="145" mass="16339">MWGSPILAILTILTILTILAILAIPLQMSSWCSTRDPRCKVRRGLSPLSSWDQQDWRHRVAEPEGPDEPTIHIQPGALSGRYSGFWKHAPDDLRRPAPPPSVICSNLVCMILLLIWLSSSTPRTIRKRPFLQKSICWGMLGAVYL</sequence>
<evidence type="ECO:0000313" key="2">
    <source>
        <dbReference type="EMBL" id="PMD36454.1"/>
    </source>
</evidence>
<name>A0A2J6RD68_HYAVF</name>
<keyword evidence="1" id="KW-0812">Transmembrane</keyword>
<feature type="transmembrane region" description="Helical" evidence="1">
    <location>
        <begin position="100"/>
        <end position="118"/>
    </location>
</feature>
<protein>
    <submittedName>
        <fullName evidence="2">Uncharacterized protein</fullName>
    </submittedName>
</protein>
<keyword evidence="1" id="KW-1133">Transmembrane helix</keyword>
<keyword evidence="1" id="KW-0472">Membrane</keyword>
<gene>
    <name evidence="2" type="ORF">L207DRAFT_514987</name>
</gene>
<dbReference type="AlphaFoldDB" id="A0A2J6RD68"/>
<organism evidence="2 3">
    <name type="scientific">Hyaloscypha variabilis (strain UAMH 11265 / GT02V1 / F)</name>
    <name type="common">Meliniomyces variabilis</name>
    <dbReference type="NCBI Taxonomy" id="1149755"/>
    <lineage>
        <taxon>Eukaryota</taxon>
        <taxon>Fungi</taxon>
        <taxon>Dikarya</taxon>
        <taxon>Ascomycota</taxon>
        <taxon>Pezizomycotina</taxon>
        <taxon>Leotiomycetes</taxon>
        <taxon>Helotiales</taxon>
        <taxon>Hyaloscyphaceae</taxon>
        <taxon>Hyaloscypha</taxon>
        <taxon>Hyaloscypha variabilis</taxon>
    </lineage>
</organism>
<evidence type="ECO:0000313" key="3">
    <source>
        <dbReference type="Proteomes" id="UP000235786"/>
    </source>
</evidence>
<feature type="transmembrane region" description="Helical" evidence="1">
    <location>
        <begin position="7"/>
        <end position="28"/>
    </location>
</feature>
<reference evidence="2 3" key="1">
    <citation type="submission" date="2016-04" db="EMBL/GenBank/DDBJ databases">
        <title>A degradative enzymes factory behind the ericoid mycorrhizal symbiosis.</title>
        <authorList>
            <consortium name="DOE Joint Genome Institute"/>
            <person name="Martino E."/>
            <person name="Morin E."/>
            <person name="Grelet G."/>
            <person name="Kuo A."/>
            <person name="Kohler A."/>
            <person name="Daghino S."/>
            <person name="Barry K."/>
            <person name="Choi C."/>
            <person name="Cichocki N."/>
            <person name="Clum A."/>
            <person name="Copeland A."/>
            <person name="Hainaut M."/>
            <person name="Haridas S."/>
            <person name="Labutti K."/>
            <person name="Lindquist E."/>
            <person name="Lipzen A."/>
            <person name="Khouja H.-R."/>
            <person name="Murat C."/>
            <person name="Ohm R."/>
            <person name="Olson A."/>
            <person name="Spatafora J."/>
            <person name="Veneault-Fourrey C."/>
            <person name="Henrissat B."/>
            <person name="Grigoriev I."/>
            <person name="Martin F."/>
            <person name="Perotto S."/>
        </authorList>
    </citation>
    <scope>NUCLEOTIDE SEQUENCE [LARGE SCALE GENOMIC DNA]</scope>
    <source>
        <strain evidence="2 3">F</strain>
    </source>
</reference>
<accession>A0A2J6RD68</accession>
<keyword evidence="3" id="KW-1185">Reference proteome</keyword>
<dbReference type="EMBL" id="KZ613950">
    <property type="protein sequence ID" value="PMD36454.1"/>
    <property type="molecule type" value="Genomic_DNA"/>
</dbReference>
<evidence type="ECO:0000256" key="1">
    <source>
        <dbReference type="SAM" id="Phobius"/>
    </source>
</evidence>